<keyword evidence="7" id="KW-0067">ATP-binding</keyword>
<dbReference type="GO" id="GO:0005524">
    <property type="term" value="F:ATP binding"/>
    <property type="evidence" value="ECO:0007669"/>
    <property type="project" value="UniProtKB-KW"/>
</dbReference>
<evidence type="ECO:0000256" key="1">
    <source>
        <dbReference type="ARBA" id="ARBA00000085"/>
    </source>
</evidence>
<dbReference type="FunFam" id="3.30.565.10:FF:000006">
    <property type="entry name" value="Sensor histidine kinase WalK"/>
    <property type="match status" value="1"/>
</dbReference>
<evidence type="ECO:0000313" key="11">
    <source>
        <dbReference type="EMBL" id="AZS31305.1"/>
    </source>
</evidence>
<dbReference type="Gene3D" id="3.30.565.10">
    <property type="entry name" value="Histidine kinase-like ATPase, C-terminal domain"/>
    <property type="match status" value="1"/>
</dbReference>
<dbReference type="InterPro" id="IPR005467">
    <property type="entry name" value="His_kinase_dom"/>
</dbReference>
<keyword evidence="9" id="KW-0812">Transmembrane</keyword>
<evidence type="ECO:0000256" key="7">
    <source>
        <dbReference type="ARBA" id="ARBA00022840"/>
    </source>
</evidence>
<evidence type="ECO:0000313" key="12">
    <source>
        <dbReference type="Proteomes" id="UP000270673"/>
    </source>
</evidence>
<dbReference type="GO" id="GO:0007234">
    <property type="term" value="P:osmosensory signaling via phosphorelay pathway"/>
    <property type="evidence" value="ECO:0007669"/>
    <property type="project" value="TreeGrafter"/>
</dbReference>
<reference evidence="11 12" key="1">
    <citation type="submission" date="2018-10" db="EMBL/GenBank/DDBJ databases">
        <title>Butyricimonas faecalis sp. nov., isolated from human faeces and emended description of the genus Butyricimonas.</title>
        <authorList>
            <person name="Le Roy T."/>
            <person name="Van der Smissen P."/>
            <person name="Paquot A."/>
            <person name="Delzenne N."/>
            <person name="Muccioli G."/>
            <person name="Collet J.-F."/>
            <person name="Cani P.D."/>
        </authorList>
    </citation>
    <scope>NUCLEOTIDE SEQUENCE [LARGE SCALE GENOMIC DNA]</scope>
    <source>
        <strain evidence="11 12">H184</strain>
    </source>
</reference>
<dbReference type="InterPro" id="IPR036890">
    <property type="entry name" value="HATPase_C_sf"/>
</dbReference>
<dbReference type="PRINTS" id="PR00344">
    <property type="entry name" value="BCTRLSENSOR"/>
</dbReference>
<dbReference type="SUPFAM" id="SSF47384">
    <property type="entry name" value="Homodimeric domain of signal transducing histidine kinase"/>
    <property type="match status" value="1"/>
</dbReference>
<keyword evidence="12" id="KW-1185">Reference proteome</keyword>
<keyword evidence="4" id="KW-0808">Transferase</keyword>
<feature type="transmembrane region" description="Helical" evidence="9">
    <location>
        <begin position="193"/>
        <end position="211"/>
    </location>
</feature>
<dbReference type="Pfam" id="PF02518">
    <property type="entry name" value="HATPase_c"/>
    <property type="match status" value="1"/>
</dbReference>
<keyword evidence="9" id="KW-1133">Transmembrane helix</keyword>
<keyword evidence="9" id="KW-0472">Membrane</keyword>
<dbReference type="InterPro" id="IPR004358">
    <property type="entry name" value="Sig_transdc_His_kin-like_C"/>
</dbReference>
<keyword evidence="8" id="KW-0902">Two-component regulatory system</keyword>
<proteinExistence type="predicted"/>
<keyword evidence="3" id="KW-0597">Phosphoprotein</keyword>
<evidence type="ECO:0000256" key="3">
    <source>
        <dbReference type="ARBA" id="ARBA00022553"/>
    </source>
</evidence>
<feature type="transmembrane region" description="Helical" evidence="9">
    <location>
        <begin position="6"/>
        <end position="30"/>
    </location>
</feature>
<dbReference type="PROSITE" id="PS50109">
    <property type="entry name" value="HIS_KIN"/>
    <property type="match status" value="1"/>
</dbReference>
<comment type="catalytic activity">
    <reaction evidence="1">
        <text>ATP + protein L-histidine = ADP + protein N-phospho-L-histidine.</text>
        <dbReference type="EC" id="2.7.13.3"/>
    </reaction>
</comment>
<evidence type="ECO:0000256" key="9">
    <source>
        <dbReference type="SAM" id="Phobius"/>
    </source>
</evidence>
<dbReference type="GO" id="GO:0000155">
    <property type="term" value="F:phosphorelay sensor kinase activity"/>
    <property type="evidence" value="ECO:0007669"/>
    <property type="project" value="InterPro"/>
</dbReference>
<organism evidence="11 12">
    <name type="scientific">Butyricimonas faecalis</name>
    <dbReference type="NCBI Taxonomy" id="2093856"/>
    <lineage>
        <taxon>Bacteria</taxon>
        <taxon>Pseudomonadati</taxon>
        <taxon>Bacteroidota</taxon>
        <taxon>Bacteroidia</taxon>
        <taxon>Bacteroidales</taxon>
        <taxon>Odoribacteraceae</taxon>
        <taxon>Butyricimonas</taxon>
    </lineage>
</organism>
<dbReference type="OrthoDB" id="9808898at2"/>
<name>A0A3Q9IUV0_9BACT</name>
<dbReference type="CDD" id="cd00075">
    <property type="entry name" value="HATPase"/>
    <property type="match status" value="1"/>
</dbReference>
<accession>A0A3Q9IUV0</accession>
<protein>
    <recommendedName>
        <fullName evidence="2">histidine kinase</fullName>
        <ecNumber evidence="2">2.7.13.3</ecNumber>
    </recommendedName>
</protein>
<evidence type="ECO:0000256" key="8">
    <source>
        <dbReference type="ARBA" id="ARBA00023012"/>
    </source>
</evidence>
<gene>
    <name evidence="11" type="ORF">D8S85_18275</name>
</gene>
<feature type="domain" description="Histidine kinase" evidence="10">
    <location>
        <begin position="230"/>
        <end position="450"/>
    </location>
</feature>
<evidence type="ECO:0000256" key="4">
    <source>
        <dbReference type="ARBA" id="ARBA00022679"/>
    </source>
</evidence>
<evidence type="ECO:0000259" key="10">
    <source>
        <dbReference type="PROSITE" id="PS50109"/>
    </source>
</evidence>
<dbReference type="Proteomes" id="UP000270673">
    <property type="component" value="Chromosome"/>
</dbReference>
<dbReference type="InterPro" id="IPR050351">
    <property type="entry name" value="BphY/WalK/GraS-like"/>
</dbReference>
<dbReference type="InterPro" id="IPR003594">
    <property type="entry name" value="HATPase_dom"/>
</dbReference>
<keyword evidence="6 11" id="KW-0418">Kinase</keyword>
<evidence type="ECO:0000256" key="5">
    <source>
        <dbReference type="ARBA" id="ARBA00022741"/>
    </source>
</evidence>
<dbReference type="InterPro" id="IPR036097">
    <property type="entry name" value="HisK_dim/P_sf"/>
</dbReference>
<keyword evidence="5" id="KW-0547">Nucleotide-binding</keyword>
<dbReference type="AlphaFoldDB" id="A0A3Q9IUV0"/>
<dbReference type="PANTHER" id="PTHR42878">
    <property type="entry name" value="TWO-COMPONENT HISTIDINE KINASE"/>
    <property type="match status" value="1"/>
</dbReference>
<evidence type="ECO:0000256" key="2">
    <source>
        <dbReference type="ARBA" id="ARBA00012438"/>
    </source>
</evidence>
<dbReference type="PANTHER" id="PTHR42878:SF7">
    <property type="entry name" value="SENSOR HISTIDINE KINASE GLRK"/>
    <property type="match status" value="1"/>
</dbReference>
<evidence type="ECO:0000256" key="6">
    <source>
        <dbReference type="ARBA" id="ARBA00022777"/>
    </source>
</evidence>
<dbReference type="SUPFAM" id="SSF55874">
    <property type="entry name" value="ATPase domain of HSP90 chaperone/DNA topoisomerase II/histidine kinase"/>
    <property type="match status" value="1"/>
</dbReference>
<dbReference type="GO" id="GO:0000156">
    <property type="term" value="F:phosphorelay response regulator activity"/>
    <property type="evidence" value="ECO:0007669"/>
    <property type="project" value="TreeGrafter"/>
</dbReference>
<dbReference type="SMART" id="SM00387">
    <property type="entry name" value="HATPase_c"/>
    <property type="match status" value="1"/>
</dbReference>
<dbReference type="KEGG" id="buy:D8S85_18275"/>
<dbReference type="EC" id="2.7.13.3" evidence="2"/>
<sequence>MNKHFGVNWGIAVTVIAVLGVLVWQALSIVELYHFQKERFVTKVNHKITHFVNELNLLAVQKSATVPVERSVPCLMLTKGGKSERCRHWRDDDWVDAECRAIYDIRDTTLLTLEKFYSLLRQSMRMDEKSFPIEISLLDSFGNRIDSFSCGYIHPWSMVKAEPIRLFLGEKHVLEVRFMFSIHQFWNRSKNSFILLFVFMVLLIVCIMILIRKINQERKRTIGQHLFLDTVIHNLQSPLDYMSFTQEVLDKKYGSMMEIEDQQALERIREKQSDMGRAITRLLTLSDIFHRIQIYPYPLCLKEMLEKLNALNFVKIQPGKQVDMNIACEMENPEISVDPVYFPIVFENLIGNAIKYSGKNVKIDITCQEKGKWIEIRVKDNGAGIPPRSLKHIFEIYYRDPSIRDDHSRKGFGIGLSFVYSVVKAHHGKIIVRSIVNVGTEFIIILPHRQWKRK</sequence>
<dbReference type="GO" id="GO:0030295">
    <property type="term" value="F:protein kinase activator activity"/>
    <property type="evidence" value="ECO:0007669"/>
    <property type="project" value="TreeGrafter"/>
</dbReference>
<dbReference type="RefSeq" id="WP_127075483.1">
    <property type="nucleotide sequence ID" value="NZ_CP032819.1"/>
</dbReference>
<dbReference type="EMBL" id="CP032819">
    <property type="protein sequence ID" value="AZS31305.1"/>
    <property type="molecule type" value="Genomic_DNA"/>
</dbReference>